<proteinExistence type="predicted"/>
<organism evidence="2 3">
    <name type="scientific">Kineobactrum salinum</name>
    <dbReference type="NCBI Taxonomy" id="2708301"/>
    <lineage>
        <taxon>Bacteria</taxon>
        <taxon>Pseudomonadati</taxon>
        <taxon>Pseudomonadota</taxon>
        <taxon>Gammaproteobacteria</taxon>
        <taxon>Cellvibrionales</taxon>
        <taxon>Halieaceae</taxon>
        <taxon>Kineobactrum</taxon>
    </lineage>
</organism>
<keyword evidence="1" id="KW-0051">Antiviral defense</keyword>
<keyword evidence="3" id="KW-1185">Reference proteome</keyword>
<name>A0A6C0TXS7_9GAMM</name>
<dbReference type="NCBIfam" id="TIGR01868">
    <property type="entry name" value="casD_Cas5e"/>
    <property type="match status" value="1"/>
</dbReference>
<dbReference type="AlphaFoldDB" id="A0A6C0TXS7"/>
<dbReference type="GO" id="GO:0051607">
    <property type="term" value="P:defense response to virus"/>
    <property type="evidence" value="ECO:0007669"/>
    <property type="project" value="UniProtKB-KW"/>
</dbReference>
<evidence type="ECO:0000313" key="2">
    <source>
        <dbReference type="EMBL" id="QIB64632.1"/>
    </source>
</evidence>
<dbReference type="EMBL" id="CP048711">
    <property type="protein sequence ID" value="QIB64632.1"/>
    <property type="molecule type" value="Genomic_DNA"/>
</dbReference>
<dbReference type="InterPro" id="IPR021124">
    <property type="entry name" value="CRISPR-assoc_prot_Cas5"/>
</dbReference>
<dbReference type="Proteomes" id="UP000477680">
    <property type="component" value="Chromosome"/>
</dbReference>
<gene>
    <name evidence="2" type="primary">cas5e</name>
    <name evidence="2" type="ORF">G3T16_03680</name>
</gene>
<dbReference type="NCBIfam" id="TIGR02593">
    <property type="entry name" value="CRISPR_cas5"/>
    <property type="match status" value="1"/>
</dbReference>
<dbReference type="CDD" id="cd09645">
    <property type="entry name" value="Cas5_I-E"/>
    <property type="match status" value="1"/>
</dbReference>
<dbReference type="InterPro" id="IPR013422">
    <property type="entry name" value="CRISPR-assoc_prot_Cas5_N"/>
</dbReference>
<accession>A0A6C0TXS7</accession>
<dbReference type="KEGG" id="kim:G3T16_03680"/>
<dbReference type="GO" id="GO:0043571">
    <property type="term" value="P:maintenance of CRISPR repeat elements"/>
    <property type="evidence" value="ECO:0007669"/>
    <property type="project" value="InterPro"/>
</dbReference>
<dbReference type="Gene3D" id="3.30.70.2660">
    <property type="match status" value="1"/>
</dbReference>
<evidence type="ECO:0000256" key="1">
    <source>
        <dbReference type="ARBA" id="ARBA00023118"/>
    </source>
</evidence>
<dbReference type="RefSeq" id="WP_163493882.1">
    <property type="nucleotide sequence ID" value="NZ_CP048711.1"/>
</dbReference>
<dbReference type="InterPro" id="IPR010147">
    <property type="entry name" value="CRISPR-assoc_prot_CasD"/>
</dbReference>
<dbReference type="GO" id="GO:0003723">
    <property type="term" value="F:RNA binding"/>
    <property type="evidence" value="ECO:0007669"/>
    <property type="project" value="InterPro"/>
</dbReference>
<evidence type="ECO:0000313" key="3">
    <source>
        <dbReference type="Proteomes" id="UP000477680"/>
    </source>
</evidence>
<protein>
    <submittedName>
        <fullName evidence="2">Type I-E CRISPR-associated protein Cas5/CasD</fullName>
    </submittedName>
</protein>
<dbReference type="Pfam" id="PF09704">
    <property type="entry name" value="Cas_Cas5d"/>
    <property type="match status" value="1"/>
</dbReference>
<reference evidence="2 3" key="1">
    <citation type="submission" date="2020-02" db="EMBL/GenBank/DDBJ databases">
        <title>Genome sequencing for Kineobactrum sp. M2.</title>
        <authorList>
            <person name="Park S.-J."/>
        </authorList>
    </citation>
    <scope>NUCLEOTIDE SEQUENCE [LARGE SCALE GENOMIC DNA]</scope>
    <source>
        <strain evidence="2 3">M2</strain>
    </source>
</reference>
<sequence length="242" mass="27304">MQCLIFRLYGAMASWGSTAIGSVRPTRSAPSRSAVLGLLAAALGIRRDQEEQLARLNRSVAITIKCESEGNLLRDYHTAQVPGTDKKAIWPHRKAELENTHKGVNTILSTRDYRTDGHWLVAITLREDTDCTLEAIRDALDEPVFPLYLGRKSCPLSAPLHPVVSEVESIYEALSEYEYPIAHQAVVEAVLYSQTVGYEWEDGVSIGLSPQETSERWDEPTSRLRWQFDKRLVHSARLERKE</sequence>